<dbReference type="EC" id="1.7.1.17" evidence="6"/>
<evidence type="ECO:0000313" key="9">
    <source>
        <dbReference type="Proteomes" id="UP000031535"/>
    </source>
</evidence>
<dbReference type="GO" id="GO:0009055">
    <property type="term" value="F:electron transfer activity"/>
    <property type="evidence" value="ECO:0007669"/>
    <property type="project" value="UniProtKB-UniRule"/>
</dbReference>
<dbReference type="PATRIC" id="fig|226910.6.peg.2900"/>
<keyword evidence="3 6" id="KW-0560">Oxidoreductase</keyword>
<dbReference type="EMBL" id="JXDG01000037">
    <property type="protein sequence ID" value="KIH83413.1"/>
    <property type="molecule type" value="Genomic_DNA"/>
</dbReference>
<dbReference type="InterPro" id="IPR050104">
    <property type="entry name" value="FMN-dep_NADH:Q_OxRdtase_AzoR1"/>
</dbReference>
<feature type="binding site" evidence="6">
    <location>
        <begin position="16"/>
        <end position="18"/>
    </location>
    <ligand>
        <name>FMN</name>
        <dbReference type="ChEBI" id="CHEBI:58210"/>
    </ligand>
</feature>
<feature type="binding site" evidence="6">
    <location>
        <position position="10"/>
    </location>
    <ligand>
        <name>FMN</name>
        <dbReference type="ChEBI" id="CHEBI:58210"/>
    </ligand>
</feature>
<dbReference type="Gene3D" id="3.40.50.360">
    <property type="match status" value="1"/>
</dbReference>
<dbReference type="RefSeq" id="WP_084615034.1">
    <property type="nucleotide sequence ID" value="NZ_JXDG01000037.1"/>
</dbReference>
<dbReference type="InterPro" id="IPR003680">
    <property type="entry name" value="Flavodoxin_fold"/>
</dbReference>
<dbReference type="InterPro" id="IPR029039">
    <property type="entry name" value="Flavoprotein-like_sf"/>
</dbReference>
<evidence type="ECO:0000256" key="3">
    <source>
        <dbReference type="ARBA" id="ARBA00023002"/>
    </source>
</evidence>
<keyword evidence="4 6" id="KW-0520">NAD</keyword>
<evidence type="ECO:0000259" key="7">
    <source>
        <dbReference type="Pfam" id="PF02525"/>
    </source>
</evidence>
<keyword evidence="2 6" id="KW-0288">FMN</keyword>
<comment type="catalytic activity">
    <reaction evidence="5">
        <text>N,N-dimethyl-1,4-phenylenediamine + anthranilate + 2 NAD(+) = 2-(4-dimethylaminophenyl)diazenylbenzoate + 2 NADH + 2 H(+)</text>
        <dbReference type="Rhea" id="RHEA:55872"/>
        <dbReference type="ChEBI" id="CHEBI:15378"/>
        <dbReference type="ChEBI" id="CHEBI:15783"/>
        <dbReference type="ChEBI" id="CHEBI:16567"/>
        <dbReference type="ChEBI" id="CHEBI:57540"/>
        <dbReference type="ChEBI" id="CHEBI:57945"/>
        <dbReference type="ChEBI" id="CHEBI:71579"/>
        <dbReference type="EC" id="1.7.1.17"/>
    </reaction>
    <physiologicalReaction direction="right-to-left" evidence="5">
        <dbReference type="Rhea" id="RHEA:55874"/>
    </physiologicalReaction>
</comment>
<name>A0A0C2EX87_9PSED</name>
<keyword evidence="9" id="KW-1185">Reference proteome</keyword>
<dbReference type="AlphaFoldDB" id="A0A0C2EX87"/>
<dbReference type="Pfam" id="PF02525">
    <property type="entry name" value="Flavodoxin_2"/>
    <property type="match status" value="1"/>
</dbReference>
<comment type="caution">
    <text evidence="6">Lacks conserved residue(s) required for the propagation of feature annotation.</text>
</comment>
<comment type="similarity">
    <text evidence="6">Belongs to the azoreductase type 1 family.</text>
</comment>
<comment type="catalytic activity">
    <reaction evidence="6">
        <text>2 a quinone + NADH + H(+) = 2 a 1,4-benzosemiquinone + NAD(+)</text>
        <dbReference type="Rhea" id="RHEA:65952"/>
        <dbReference type="ChEBI" id="CHEBI:15378"/>
        <dbReference type="ChEBI" id="CHEBI:57540"/>
        <dbReference type="ChEBI" id="CHEBI:57945"/>
        <dbReference type="ChEBI" id="CHEBI:132124"/>
        <dbReference type="ChEBI" id="CHEBI:134225"/>
    </reaction>
</comment>
<evidence type="ECO:0000256" key="1">
    <source>
        <dbReference type="ARBA" id="ARBA00022630"/>
    </source>
</evidence>
<protein>
    <recommendedName>
        <fullName evidence="6">FMN dependent NADH:quinone oxidoreductase</fullName>
        <ecNumber evidence="6">1.6.5.-</ecNumber>
    </recommendedName>
    <alternativeName>
        <fullName evidence="6">Azo-dye reductase</fullName>
    </alternativeName>
    <alternativeName>
        <fullName evidence="6">FMN-dependent NADH-azo compound oxidoreductase</fullName>
    </alternativeName>
    <alternativeName>
        <fullName evidence="6">FMN-dependent NADH-azoreductase</fullName>
        <ecNumber evidence="6">1.7.1.17</ecNumber>
    </alternativeName>
</protein>
<feature type="domain" description="Flavodoxin-like fold" evidence="7">
    <location>
        <begin position="3"/>
        <end position="202"/>
    </location>
</feature>
<proteinExistence type="inferred from homology"/>
<dbReference type="STRING" id="226910.UCMB321_2909"/>
<dbReference type="PANTHER" id="PTHR43741:SF2">
    <property type="entry name" value="FMN-DEPENDENT NADH:QUINONE OXIDOREDUCTASE"/>
    <property type="match status" value="1"/>
</dbReference>
<gene>
    <name evidence="6" type="primary">azoR</name>
    <name evidence="8" type="ORF">UCMB321_2909</name>
</gene>
<keyword evidence="1 6" id="KW-0285">Flavoprotein</keyword>
<dbReference type="InterPro" id="IPR023048">
    <property type="entry name" value="NADH:quinone_OxRdtase_FMN_depd"/>
</dbReference>
<evidence type="ECO:0000256" key="6">
    <source>
        <dbReference type="HAMAP-Rule" id="MF_01216"/>
    </source>
</evidence>
<comment type="cofactor">
    <cofactor evidence="6">
        <name>FMN</name>
        <dbReference type="ChEBI" id="CHEBI:58210"/>
    </cofactor>
    <text evidence="6">Binds 1 FMN per subunit.</text>
</comment>
<comment type="caution">
    <text evidence="8">The sequence shown here is derived from an EMBL/GenBank/DDBJ whole genome shotgun (WGS) entry which is preliminary data.</text>
</comment>
<evidence type="ECO:0000256" key="5">
    <source>
        <dbReference type="ARBA" id="ARBA00048542"/>
    </source>
</evidence>
<dbReference type="SUPFAM" id="SSF52218">
    <property type="entry name" value="Flavoproteins"/>
    <property type="match status" value="1"/>
</dbReference>
<dbReference type="GO" id="GO:0016655">
    <property type="term" value="F:oxidoreductase activity, acting on NAD(P)H, quinone or similar compound as acceptor"/>
    <property type="evidence" value="ECO:0007669"/>
    <property type="project" value="InterPro"/>
</dbReference>
<dbReference type="OrthoDB" id="9787136at2"/>
<dbReference type="PANTHER" id="PTHR43741">
    <property type="entry name" value="FMN-DEPENDENT NADH-AZOREDUCTASE 1"/>
    <property type="match status" value="1"/>
</dbReference>
<organism evidence="8 9">
    <name type="scientific">Pseudomonas batumici</name>
    <dbReference type="NCBI Taxonomy" id="226910"/>
    <lineage>
        <taxon>Bacteria</taxon>
        <taxon>Pseudomonadati</taxon>
        <taxon>Pseudomonadota</taxon>
        <taxon>Gammaproteobacteria</taxon>
        <taxon>Pseudomonadales</taxon>
        <taxon>Pseudomonadaceae</taxon>
        <taxon>Pseudomonas</taxon>
    </lineage>
</organism>
<dbReference type="EC" id="1.6.5.-" evidence="6"/>
<dbReference type="GO" id="GO:0010181">
    <property type="term" value="F:FMN binding"/>
    <property type="evidence" value="ECO:0007669"/>
    <property type="project" value="UniProtKB-UniRule"/>
</dbReference>
<dbReference type="GO" id="GO:0016652">
    <property type="term" value="F:oxidoreductase activity, acting on NAD(P)H as acceptor"/>
    <property type="evidence" value="ECO:0007669"/>
    <property type="project" value="UniProtKB-UniRule"/>
</dbReference>
<evidence type="ECO:0000256" key="2">
    <source>
        <dbReference type="ARBA" id="ARBA00022643"/>
    </source>
</evidence>
<reference evidence="8 9" key="1">
    <citation type="submission" date="2015-01" db="EMBL/GenBank/DDBJ databases">
        <title>Complete genome of Pseudomonas batumici UCM B-321 producer of the batumin antibiotic with strong antistaphilococcal and potential anticancer activity.</title>
        <authorList>
            <person name="Klochko V.V."/>
            <person name="Zelena L.B."/>
            <person name="Elena K.A."/>
            <person name="Reva O.N."/>
        </authorList>
    </citation>
    <scope>NUCLEOTIDE SEQUENCE [LARGE SCALE GENOMIC DNA]</scope>
    <source>
        <strain evidence="8 9">UCM B-321</strain>
    </source>
</reference>
<evidence type="ECO:0000313" key="8">
    <source>
        <dbReference type="EMBL" id="KIH83413.1"/>
    </source>
</evidence>
<comment type="subunit">
    <text evidence="6">Homodimer.</text>
</comment>
<dbReference type="HAMAP" id="MF_01216">
    <property type="entry name" value="Azoreductase_type1"/>
    <property type="match status" value="1"/>
</dbReference>
<sequence>MTTLLHIDASARTDRSLSRKLSKAFVEVWVEQDHQADVITRDVGHNPPPFVTEDWIAAVFTPEEHMTVEKREEVRLSDELIDEIDRADVIVIGTPMYNYGMPASLKSWFDKVIRIGKTFTFDLARGDYPLEPIMSGKKLVILTSRGEFGFGPGGVRENMNHLETHIQTCAHYLGVNETHVIAIDYQEFGDARHEASIADAFDAVPVLVKQMIEDRSLALRQASGNKLQPISRQAFSKRFCFAQQPLPEQREAST</sequence>
<comment type="function">
    <text evidence="6">Also exhibits azoreductase activity. Catalyzes the reductive cleavage of the azo bond in aromatic azo compounds to the corresponding amines.</text>
</comment>
<accession>A0A0C2EX87</accession>
<evidence type="ECO:0000256" key="4">
    <source>
        <dbReference type="ARBA" id="ARBA00023027"/>
    </source>
</evidence>
<comment type="function">
    <text evidence="6">Quinone reductase that provides resistance to thiol-specific stress caused by electrophilic quinones.</text>
</comment>
<dbReference type="Proteomes" id="UP000031535">
    <property type="component" value="Unassembled WGS sequence"/>
</dbReference>